<feature type="compositionally biased region" description="Polar residues" evidence="1">
    <location>
        <begin position="269"/>
        <end position="297"/>
    </location>
</feature>
<gene>
    <name evidence="2" type="ORF">AWRI4620_LOCUS3039</name>
</gene>
<feature type="region of interest" description="Disordered" evidence="1">
    <location>
        <begin position="254"/>
        <end position="320"/>
    </location>
</feature>
<feature type="region of interest" description="Disordered" evidence="1">
    <location>
        <begin position="628"/>
        <end position="700"/>
    </location>
</feature>
<feature type="region of interest" description="Disordered" evidence="1">
    <location>
        <begin position="547"/>
        <end position="569"/>
    </location>
</feature>
<evidence type="ECO:0000256" key="1">
    <source>
        <dbReference type="SAM" id="MobiDB-lite"/>
    </source>
</evidence>
<dbReference type="OrthoDB" id="3437384at2759"/>
<dbReference type="Proteomes" id="UP000745764">
    <property type="component" value="Unassembled WGS sequence"/>
</dbReference>
<reference evidence="2" key="1">
    <citation type="submission" date="2020-06" db="EMBL/GenBank/DDBJ databases">
        <authorList>
            <person name="Onetto C."/>
        </authorList>
    </citation>
    <scope>NUCLEOTIDE SEQUENCE</scope>
</reference>
<feature type="region of interest" description="Disordered" evidence="1">
    <location>
        <begin position="841"/>
        <end position="890"/>
    </location>
</feature>
<name>A0A9N8KFL3_9PEZI</name>
<feature type="compositionally biased region" description="Polar residues" evidence="1">
    <location>
        <begin position="332"/>
        <end position="348"/>
    </location>
</feature>
<dbReference type="AlphaFoldDB" id="A0A9N8KFL3"/>
<protein>
    <submittedName>
        <fullName evidence="2">Uncharacterized protein</fullName>
    </submittedName>
</protein>
<evidence type="ECO:0000313" key="3">
    <source>
        <dbReference type="Proteomes" id="UP000745764"/>
    </source>
</evidence>
<proteinExistence type="predicted"/>
<feature type="region of interest" description="Disordered" evidence="1">
    <location>
        <begin position="786"/>
        <end position="817"/>
    </location>
</feature>
<dbReference type="EMBL" id="CAINUL010000003">
    <property type="protein sequence ID" value="CAD0108784.1"/>
    <property type="molecule type" value="Genomic_DNA"/>
</dbReference>
<feature type="region of interest" description="Disordered" evidence="1">
    <location>
        <begin position="414"/>
        <end position="450"/>
    </location>
</feature>
<evidence type="ECO:0000313" key="2">
    <source>
        <dbReference type="EMBL" id="CAD0108784.1"/>
    </source>
</evidence>
<accession>A0A9N8KFL3</accession>
<keyword evidence="3" id="KW-1185">Reference proteome</keyword>
<feature type="region of interest" description="Disordered" evidence="1">
    <location>
        <begin position="332"/>
        <end position="355"/>
    </location>
</feature>
<sequence length="957" mass="104012">MKSGVQVDSYNKIAFAMAAAKLCCTAPLRSQSPDDTPPRPVRHFKSLANIKTHFAHNKHAPATTEQTEGSHSLYPADDLELRHIFVAASLPEDHPHALRIAHRKPEVDESIVHSPSLTNKLRRQLSRKTLTTDKPHKETTIKPFAYSRKRLGHGRPDLAGDYDDDARSLCLNESRLASLKNDSCVTKDTKSVSPESVYHYAIVSDEPRRSISVPLASYPADSASQPRRSISVSNMQQDFKGALTIHLPGPTFTDADDIWPSSPAAAKTDPTQSFKTPNSAGSQMPNSRLSSQDSSLPQLVRAKSRSPDKHKMFPKDSANSLHLYDMQISQHLRTRSQVSEASSANESDTQNRHTHASLNSIVLSSIELGRCKSISSSGFAGSAGLSTWEKVLEDESSSIYSRRPSLVLESPLEAPVTHSADTSEKTIQGDAKTNDIPELTNQGKESTSRQAERVISASTGISFVASGSASHCDLKDSASMSGSVCVSSWVGCNTTCSLTKSNSSGSLGKLSKFREDLNDSSTVPKSGKKRRSVLRILFPKLTRSKLRSTSTPLLGGRTKSSLNQTPGRKATEETLMERALLQHQAEKAALLRTSSQRNEAVPSPTYAPVFTSSFGFQSTSETRLAAATLEDVDPLEPEEPMTARESQSMQDLESSKDTAVDASSFRKKKRSTIWTTNTIDTKAARNRRSSTATGGRLEHPELEVLPPMLPTHPTSSQHLGVKNQFARLVDHIGEESHHISEEGLDLINRHRQESTSSVDKSPAGHVPPVFFMHGGSQIMRNQEAGDLEARNDSEDKSALPGSVDGNIEGRPSEPDRALSARRLSRMYQAYVQLPASLDNTEVEQSGAADDTGHLPDGPTAVGPAEIDSKTPTTGFLTVPSGKQSVSSSPVTRHFPSVTVVDDRKGHWRSVSLLSVDSGKSVRKSTKDLLEVVRATQTQELEKLLGTSELSMMDGSTL</sequence>
<feature type="compositionally biased region" description="Basic and acidic residues" evidence="1">
    <location>
        <begin position="305"/>
        <end position="314"/>
    </location>
</feature>
<feature type="compositionally biased region" description="Polar residues" evidence="1">
    <location>
        <begin position="547"/>
        <end position="566"/>
    </location>
</feature>
<organism evidence="2 3">
    <name type="scientific">Aureobasidium uvarum</name>
    <dbReference type="NCBI Taxonomy" id="2773716"/>
    <lineage>
        <taxon>Eukaryota</taxon>
        <taxon>Fungi</taxon>
        <taxon>Dikarya</taxon>
        <taxon>Ascomycota</taxon>
        <taxon>Pezizomycotina</taxon>
        <taxon>Dothideomycetes</taxon>
        <taxon>Dothideomycetidae</taxon>
        <taxon>Dothideales</taxon>
        <taxon>Saccotheciaceae</taxon>
        <taxon>Aureobasidium</taxon>
    </lineage>
</organism>
<feature type="compositionally biased region" description="Polar residues" evidence="1">
    <location>
        <begin position="869"/>
        <end position="890"/>
    </location>
</feature>
<comment type="caution">
    <text evidence="2">The sequence shown here is derived from an EMBL/GenBank/DDBJ whole genome shotgun (WGS) entry which is preliminary data.</text>
</comment>
<feature type="compositionally biased region" description="Basic and acidic residues" evidence="1">
    <location>
        <begin position="787"/>
        <end position="797"/>
    </location>
</feature>
<feature type="compositionally biased region" description="Acidic residues" evidence="1">
    <location>
        <begin position="630"/>
        <end position="639"/>
    </location>
</feature>